<dbReference type="EMBL" id="KR091910">
    <property type="protein sequence ID" value="AKS25437.1"/>
    <property type="molecule type" value="Genomic_DNA"/>
</dbReference>
<name>A0A0K0WSJ9_9BBAC</name>
<evidence type="ECO:0000256" key="1">
    <source>
        <dbReference type="SAM" id="Phobius"/>
    </source>
</evidence>
<keyword evidence="1" id="KW-0812">Transmembrane</keyword>
<evidence type="ECO:0000313" key="3">
    <source>
        <dbReference type="Proteomes" id="UP000232791"/>
    </source>
</evidence>
<keyword evidence="3" id="KW-1185">Reference proteome</keyword>
<gene>
    <name evidence="2" type="ORF">clas94</name>
</gene>
<evidence type="ECO:0000313" key="2">
    <source>
        <dbReference type="EMBL" id="AKS25437.1"/>
    </source>
</evidence>
<dbReference type="InterPro" id="IPR008561">
    <property type="entry name" value="Ac76_baculovir"/>
</dbReference>
<dbReference type="Proteomes" id="UP000232791">
    <property type="component" value="Segment"/>
</dbReference>
<keyword evidence="1" id="KW-0472">Membrane</keyword>
<reference evidence="2 3" key="1">
    <citation type="journal article" date="2015" name="PLoS ONE">
        <title>The Complete Genome of a New Betabaculovirus from Clostera anastomosis.</title>
        <authorList>
            <person name="Yin F."/>
            <person name="Zhu Z."/>
            <person name="Liu X."/>
            <person name="Hou D."/>
            <person name="Wang J."/>
            <person name="Zhang L."/>
            <person name="Wang M."/>
            <person name="Kou Z."/>
            <person name="Wang H."/>
            <person name="Deng F."/>
            <person name="Hu Z."/>
        </authorList>
    </citation>
    <scope>NUCLEOTIDE SEQUENCE [LARGE SCALE GENOMIC DNA]</scope>
    <source>
        <strain evidence="2 3">ClasGV-B</strain>
    </source>
</reference>
<sequence length="84" mass="9789">MYVISLIVGLVLFSFIVHQFKSSEVLITFLVLIVLFMCMLHLYYNNTESGPQDLYNENVKKIKRKQQLNDTFDALLNKNNSSLE</sequence>
<keyword evidence="1" id="KW-1133">Transmembrane helix</keyword>
<dbReference type="OrthoDB" id="25286at10239"/>
<accession>A0A0K0WSJ9</accession>
<proteinExistence type="predicted"/>
<dbReference type="Pfam" id="PF05814">
    <property type="entry name" value="Ac76"/>
    <property type="match status" value="1"/>
</dbReference>
<protein>
    <submittedName>
        <fullName evidence="2">Clas94</fullName>
    </submittedName>
</protein>
<organism evidence="2 3">
    <name type="scientific">Clostera anastomosis granulovirus B</name>
    <dbReference type="NCBI Taxonomy" id="1986290"/>
    <lineage>
        <taxon>Viruses</taxon>
        <taxon>Viruses incertae sedis</taxon>
        <taxon>Naldaviricetes</taxon>
        <taxon>Lefavirales</taxon>
        <taxon>Baculoviridae</taxon>
        <taxon>Betabaculovirus</taxon>
        <taxon>Betabaculovirus alterclanastomosis</taxon>
    </lineage>
</organism>
<feature type="transmembrane region" description="Helical" evidence="1">
    <location>
        <begin position="29"/>
        <end position="45"/>
    </location>
</feature>